<proteinExistence type="inferred from homology"/>
<keyword evidence="2" id="KW-0732">Signal</keyword>
<dbReference type="PANTHER" id="PTHR42928">
    <property type="entry name" value="TRICARBOXYLATE-BINDING PROTEIN"/>
    <property type="match status" value="1"/>
</dbReference>
<keyword evidence="4" id="KW-1185">Reference proteome</keyword>
<evidence type="ECO:0000313" key="4">
    <source>
        <dbReference type="Proteomes" id="UP000295122"/>
    </source>
</evidence>
<dbReference type="InterPro" id="IPR042100">
    <property type="entry name" value="Bug_dom1"/>
</dbReference>
<dbReference type="RefSeq" id="WP_245513339.1">
    <property type="nucleotide sequence ID" value="NZ_SNZR01000016.1"/>
</dbReference>
<reference evidence="3 4" key="1">
    <citation type="submission" date="2019-03" db="EMBL/GenBank/DDBJ databases">
        <title>Genomic Encyclopedia of Type Strains, Phase IV (KMG-IV): sequencing the most valuable type-strain genomes for metagenomic binning, comparative biology and taxonomic classification.</title>
        <authorList>
            <person name="Goeker M."/>
        </authorList>
    </citation>
    <scope>NUCLEOTIDE SEQUENCE [LARGE SCALE GENOMIC DNA]</scope>
    <source>
        <strain evidence="3 4">DSM 25903</strain>
    </source>
</reference>
<dbReference type="Gene3D" id="3.40.190.10">
    <property type="entry name" value="Periplasmic binding protein-like II"/>
    <property type="match status" value="1"/>
</dbReference>
<evidence type="ECO:0000313" key="3">
    <source>
        <dbReference type="EMBL" id="TDR87171.1"/>
    </source>
</evidence>
<name>A0A4R7BP74_9HYPH</name>
<dbReference type="Gene3D" id="3.40.190.150">
    <property type="entry name" value="Bordetella uptake gene, domain 1"/>
    <property type="match status" value="1"/>
</dbReference>
<dbReference type="InterPro" id="IPR005064">
    <property type="entry name" value="BUG"/>
</dbReference>
<protein>
    <submittedName>
        <fullName evidence="3">Tripartite-type tricarboxylate transporter receptor subunit TctC</fullName>
    </submittedName>
</protein>
<evidence type="ECO:0000256" key="1">
    <source>
        <dbReference type="ARBA" id="ARBA00006987"/>
    </source>
</evidence>
<dbReference type="AlphaFoldDB" id="A0A4R7BP74"/>
<dbReference type="Proteomes" id="UP000295122">
    <property type="component" value="Unassembled WGS sequence"/>
</dbReference>
<dbReference type="EMBL" id="SNZR01000016">
    <property type="protein sequence ID" value="TDR87171.1"/>
    <property type="molecule type" value="Genomic_DNA"/>
</dbReference>
<dbReference type="SUPFAM" id="SSF53850">
    <property type="entry name" value="Periplasmic binding protein-like II"/>
    <property type="match status" value="1"/>
</dbReference>
<dbReference type="Pfam" id="PF03401">
    <property type="entry name" value="TctC"/>
    <property type="match status" value="1"/>
</dbReference>
<gene>
    <name evidence="3" type="ORF">EV668_4251</name>
</gene>
<organism evidence="3 4">
    <name type="scientific">Enterovirga rhinocerotis</name>
    <dbReference type="NCBI Taxonomy" id="1339210"/>
    <lineage>
        <taxon>Bacteria</taxon>
        <taxon>Pseudomonadati</taxon>
        <taxon>Pseudomonadota</taxon>
        <taxon>Alphaproteobacteria</taxon>
        <taxon>Hyphomicrobiales</taxon>
        <taxon>Methylobacteriaceae</taxon>
        <taxon>Enterovirga</taxon>
    </lineage>
</organism>
<dbReference type="PIRSF" id="PIRSF017082">
    <property type="entry name" value="YflP"/>
    <property type="match status" value="1"/>
</dbReference>
<sequence length="327" mass="34365">MVRRALSAALCAAGFMAAIGGWAKPAAAQEWPARQVTIVVPFTAGGTTDLFARIFANAMQAKYNQPFVVENRGGAGGTIGAAAAAKAANDGYTLFVGTASTHAIAPFVYKRAGYDADKDFQPVSRFAIVPGMLVVSPKMPVKDFKEFVAYVKANDGKLSYGSSGVGSANHLPAEVMAKLIGAKMTHVPYRSSNEIMNAIAGGHVDMAFDNITFAWPQAKGGTAKAMAVTTKDRSPTAPEVPAIAETYPGYDLGSWHGLFAPAGTPKPIVDKLAADAKEIFSAEDVKKKLFELGAIASPNTPEEFTALGRSEREKYGKIVSEAGLTPQ</sequence>
<feature type="chain" id="PRO_5020397837" evidence="2">
    <location>
        <begin position="24"/>
        <end position="327"/>
    </location>
</feature>
<keyword evidence="3" id="KW-0675">Receptor</keyword>
<dbReference type="PANTHER" id="PTHR42928:SF5">
    <property type="entry name" value="BLR1237 PROTEIN"/>
    <property type="match status" value="1"/>
</dbReference>
<accession>A0A4R7BP74</accession>
<comment type="caution">
    <text evidence="3">The sequence shown here is derived from an EMBL/GenBank/DDBJ whole genome shotgun (WGS) entry which is preliminary data.</text>
</comment>
<comment type="similarity">
    <text evidence="1">Belongs to the UPF0065 (bug) family.</text>
</comment>
<feature type="signal peptide" evidence="2">
    <location>
        <begin position="1"/>
        <end position="23"/>
    </location>
</feature>
<evidence type="ECO:0000256" key="2">
    <source>
        <dbReference type="SAM" id="SignalP"/>
    </source>
</evidence>